<keyword evidence="1" id="KW-0472">Membrane</keyword>
<keyword evidence="3" id="KW-1185">Reference proteome</keyword>
<gene>
    <name evidence="2" type="ORF">H8R94_01720</name>
</gene>
<organism evidence="2 3">
    <name type="scientific">Roseburia lenta</name>
    <dbReference type="NCBI Taxonomy" id="2763061"/>
    <lineage>
        <taxon>Bacteria</taxon>
        <taxon>Bacillati</taxon>
        <taxon>Bacillota</taxon>
        <taxon>Clostridia</taxon>
        <taxon>Lachnospirales</taxon>
        <taxon>Lachnospiraceae</taxon>
        <taxon>Roseburia</taxon>
    </lineage>
</organism>
<accession>A0ABR7GD50</accession>
<evidence type="ECO:0000313" key="3">
    <source>
        <dbReference type="Proteomes" id="UP000643810"/>
    </source>
</evidence>
<keyword evidence="1" id="KW-0812">Transmembrane</keyword>
<reference evidence="2 3" key="1">
    <citation type="submission" date="2020-08" db="EMBL/GenBank/DDBJ databases">
        <title>Genome public.</title>
        <authorList>
            <person name="Liu C."/>
            <person name="Sun Q."/>
        </authorList>
    </citation>
    <scope>NUCLEOTIDE SEQUENCE [LARGE SCALE GENOMIC DNA]</scope>
    <source>
        <strain evidence="2 3">NSJ-9</strain>
    </source>
</reference>
<comment type="caution">
    <text evidence="2">The sequence shown here is derived from an EMBL/GenBank/DDBJ whole genome shotgun (WGS) entry which is preliminary data.</text>
</comment>
<evidence type="ECO:0000256" key="1">
    <source>
        <dbReference type="SAM" id="Phobius"/>
    </source>
</evidence>
<keyword evidence="1" id="KW-1133">Transmembrane helix</keyword>
<evidence type="ECO:0000313" key="2">
    <source>
        <dbReference type="EMBL" id="MBC5685344.1"/>
    </source>
</evidence>
<sequence>MEETTEHVGHLATGIVVALALMPLVVYLFQNPLSEGIVKLMEWVM</sequence>
<protein>
    <submittedName>
        <fullName evidence="2">Uncharacterized protein</fullName>
    </submittedName>
</protein>
<feature type="transmembrane region" description="Helical" evidence="1">
    <location>
        <begin position="12"/>
        <end position="29"/>
    </location>
</feature>
<dbReference type="EMBL" id="JACOPG010000001">
    <property type="protein sequence ID" value="MBC5685344.1"/>
    <property type="molecule type" value="Genomic_DNA"/>
</dbReference>
<proteinExistence type="predicted"/>
<name>A0ABR7GD50_9FIRM</name>
<dbReference type="RefSeq" id="WP_186853689.1">
    <property type="nucleotide sequence ID" value="NZ_JACOPG010000001.1"/>
</dbReference>
<dbReference type="Proteomes" id="UP000643810">
    <property type="component" value="Unassembled WGS sequence"/>
</dbReference>